<dbReference type="Pfam" id="PF13402">
    <property type="entry name" value="Peptidase_M60"/>
    <property type="match status" value="1"/>
</dbReference>
<gene>
    <name evidence="4" type="ORF">HHL09_18080</name>
</gene>
<reference evidence="4 5" key="1">
    <citation type="submission" date="2020-04" db="EMBL/GenBank/DDBJ databases">
        <title>Luteolibacter sp. G-1-1-1 isolated from soil.</title>
        <authorList>
            <person name="Dahal R.H."/>
        </authorList>
    </citation>
    <scope>NUCLEOTIDE SEQUENCE [LARGE SCALE GENOMIC DNA]</scope>
    <source>
        <strain evidence="4 5">G-1-1-1</strain>
    </source>
</reference>
<dbReference type="KEGG" id="luo:HHL09_18080"/>
<feature type="chain" id="PRO_5032993534" description="Peptidase M60 domain-containing protein" evidence="2">
    <location>
        <begin position="21"/>
        <end position="532"/>
    </location>
</feature>
<dbReference type="InterPro" id="IPR051244">
    <property type="entry name" value="TCAF"/>
</dbReference>
<sequence>MFSSLKVVLVTVLAVSVCHAEIPADFGAITSGTQSQAIASPGTSGTVAPFGAASFPILLGTAAPMQAPAAAGRYGDSYDPAAARAVAFSHTGFFDTAAGPRSTLFTNAILWASKQAAPVGVTVAIAGNAVSSSFISGLGYTTTTVGTNLTAANLSSVQVLVLSAHSNFTASAVTNIKNFAAAGGGIVMTSTPWALGSSNYANANSILDSFGLCYSLDYSDDSSWTVAATAYPAFQSALPAADALIADKEGTAVMTAANRSAAANAIFQVTQIRIDIAALATKLALLSDAAHYGMIAPTAAAPINTTSKPVEKMLASYQSKTFDQLTPSELFVHPSAADFPGLPAAGASTVTKTVTINGNTPTDFYMNQGGRPTRFETGLYAAPGATVTITIPGDKTSQGIQAHISPNGSQDSTFNITNWTFFPKLWRRIDLTQESTGTGHVFGGLITLLVPPGKNLGNFNVTISGAIEAPAFVLGQNTDPEWNATLKNNPAPYGYIQNSKLTIYVPKTQLAAMNNPEAVTAYWKQVMDIADE</sequence>
<dbReference type="InterPro" id="IPR029062">
    <property type="entry name" value="Class_I_gatase-like"/>
</dbReference>
<dbReference type="Pfam" id="PF17291">
    <property type="entry name" value="M60-like_N"/>
    <property type="match status" value="1"/>
</dbReference>
<dbReference type="Gene3D" id="3.40.390.80">
    <property type="entry name" value="Peptidase M60, enhancin-like domain 2"/>
    <property type="match status" value="1"/>
</dbReference>
<dbReference type="PANTHER" id="PTHR15730:SF5">
    <property type="entry name" value="SI:CH211-210B2.2-RELATED"/>
    <property type="match status" value="1"/>
</dbReference>
<dbReference type="PROSITE" id="PS51723">
    <property type="entry name" value="PEPTIDASE_M60"/>
    <property type="match status" value="1"/>
</dbReference>
<feature type="signal peptide" evidence="2">
    <location>
        <begin position="1"/>
        <end position="20"/>
    </location>
</feature>
<evidence type="ECO:0000256" key="1">
    <source>
        <dbReference type="ARBA" id="ARBA00009770"/>
    </source>
</evidence>
<organism evidence="4 5">
    <name type="scientific">Luteolibacter luteus</name>
    <dbReference type="NCBI Taxonomy" id="2728835"/>
    <lineage>
        <taxon>Bacteria</taxon>
        <taxon>Pseudomonadati</taxon>
        <taxon>Verrucomicrobiota</taxon>
        <taxon>Verrucomicrobiia</taxon>
        <taxon>Verrucomicrobiales</taxon>
        <taxon>Verrucomicrobiaceae</taxon>
        <taxon>Luteolibacter</taxon>
    </lineage>
</organism>
<proteinExistence type="inferred from homology"/>
<dbReference type="InterPro" id="IPR035423">
    <property type="entry name" value="M60-like_N"/>
</dbReference>
<evidence type="ECO:0000313" key="5">
    <source>
        <dbReference type="Proteomes" id="UP000501812"/>
    </source>
</evidence>
<protein>
    <recommendedName>
        <fullName evidence="3">Peptidase M60 domain-containing protein</fullName>
    </recommendedName>
</protein>
<dbReference type="PANTHER" id="PTHR15730">
    <property type="entry name" value="EXPERIMENTAL AUTOIMMUNE PROSTATITIS ANTIGEN 2-RELATED"/>
    <property type="match status" value="1"/>
</dbReference>
<evidence type="ECO:0000313" key="4">
    <source>
        <dbReference type="EMBL" id="QJE97603.1"/>
    </source>
</evidence>
<evidence type="ECO:0000256" key="2">
    <source>
        <dbReference type="SAM" id="SignalP"/>
    </source>
</evidence>
<dbReference type="AlphaFoldDB" id="A0A858RNT9"/>
<dbReference type="EMBL" id="CP051774">
    <property type="protein sequence ID" value="QJE97603.1"/>
    <property type="molecule type" value="Genomic_DNA"/>
</dbReference>
<feature type="domain" description="Peptidase M60" evidence="3">
    <location>
        <begin position="372"/>
        <end position="532"/>
    </location>
</feature>
<evidence type="ECO:0000259" key="3">
    <source>
        <dbReference type="PROSITE" id="PS51723"/>
    </source>
</evidence>
<keyword evidence="2" id="KW-0732">Signal</keyword>
<dbReference type="Proteomes" id="UP000501812">
    <property type="component" value="Chromosome"/>
</dbReference>
<accession>A0A858RNT9</accession>
<keyword evidence="5" id="KW-1185">Reference proteome</keyword>
<dbReference type="InterPro" id="IPR031161">
    <property type="entry name" value="Peptidase_M60_dom"/>
</dbReference>
<dbReference type="SUPFAM" id="SSF52317">
    <property type="entry name" value="Class I glutamine amidotransferase-like"/>
    <property type="match status" value="1"/>
</dbReference>
<comment type="similarity">
    <text evidence="1">Belongs to the TCAF family.</text>
</comment>
<name>A0A858RNT9_9BACT</name>